<dbReference type="InterPro" id="IPR036188">
    <property type="entry name" value="FAD/NAD-bd_sf"/>
</dbReference>
<evidence type="ECO:0000313" key="7">
    <source>
        <dbReference type="Proteomes" id="UP001565368"/>
    </source>
</evidence>
<evidence type="ECO:0000256" key="2">
    <source>
        <dbReference type="ARBA" id="ARBA00022630"/>
    </source>
</evidence>
<evidence type="ECO:0000256" key="1">
    <source>
        <dbReference type="ARBA" id="ARBA00006442"/>
    </source>
</evidence>
<comment type="caution">
    <text evidence="6">The sequence shown here is derived from an EMBL/GenBank/DDBJ whole genome shotgun (WGS) entry which is preliminary data.</text>
</comment>
<keyword evidence="2" id="KW-0285">Flavoprotein</keyword>
<reference evidence="6 7" key="1">
    <citation type="submission" date="2023-08" db="EMBL/GenBank/DDBJ databases">
        <title>Annotated Genome Sequence of Vanrija albida AlHP1.</title>
        <authorList>
            <person name="Herzog R."/>
        </authorList>
    </citation>
    <scope>NUCLEOTIDE SEQUENCE [LARGE SCALE GENOMIC DNA]</scope>
    <source>
        <strain evidence="6 7">AlHP1</strain>
    </source>
</reference>
<proteinExistence type="inferred from homology"/>
<dbReference type="PANTHER" id="PTHR43735">
    <property type="entry name" value="APOPTOSIS-INDUCING FACTOR 1"/>
    <property type="match status" value="1"/>
</dbReference>
<dbReference type="Gene3D" id="3.50.50.100">
    <property type="match status" value="1"/>
</dbReference>
<accession>A0ABR3PW72</accession>
<evidence type="ECO:0000313" key="6">
    <source>
        <dbReference type="EMBL" id="KAL1406691.1"/>
    </source>
</evidence>
<dbReference type="SUPFAM" id="SSF51905">
    <property type="entry name" value="FAD/NAD(P)-binding domain"/>
    <property type="match status" value="1"/>
</dbReference>
<protein>
    <recommendedName>
        <fullName evidence="5">FAD/NAD(P)-binding domain-containing protein</fullName>
    </recommendedName>
</protein>
<organism evidence="6 7">
    <name type="scientific">Vanrija albida</name>
    <dbReference type="NCBI Taxonomy" id="181172"/>
    <lineage>
        <taxon>Eukaryota</taxon>
        <taxon>Fungi</taxon>
        <taxon>Dikarya</taxon>
        <taxon>Basidiomycota</taxon>
        <taxon>Agaricomycotina</taxon>
        <taxon>Tremellomycetes</taxon>
        <taxon>Trichosporonales</taxon>
        <taxon>Trichosporonaceae</taxon>
        <taxon>Vanrija</taxon>
    </lineage>
</organism>
<gene>
    <name evidence="6" type="ORF">Q8F55_008397</name>
</gene>
<sequence length="426" mass="45219">MSEPPKNVVIIGASFAGHALANALATSLPTSYRVVLVEQNDFAIHLPALVRAVVVPGSERDKLTGRLTQGTVFPPGSRHRLICPAKVLALGDGTVTLDTEFEGSKTVPFERCVVATGASQAPPLRPAPGSTLEEYNALLRTVQADMGAADAILIVGGGAVGVEVAGELSHHYPGKKVTLVHSQPRLLLTSESTPRPKAAAHDFAYAPVPEWIGESLEAQLAARGVDVALGERVVFPSGDWKEGGWDGATGKLDRAHDIPLTSGRTVRADYIFASPGNRPNSALVSAVDGEAVTGAGHVVVDAEFRVVSDDAALARVYALGDVATQAGRKTAGLAVYESRHASKVIAAHVKAAEAGRVETARGYTPIDWRSIVVPLGDGTGDAVGAGVLDFKWFGMWAAPRWIIRWFAKDYFVRNFYSLFKGRDEYR</sequence>
<dbReference type="GeneID" id="95989440"/>
<dbReference type="InterPro" id="IPR023753">
    <property type="entry name" value="FAD/NAD-binding_dom"/>
</dbReference>
<name>A0ABR3PW72_9TREE</name>
<keyword evidence="7" id="KW-1185">Reference proteome</keyword>
<keyword evidence="4" id="KW-0560">Oxidoreductase</keyword>
<dbReference type="Pfam" id="PF07992">
    <property type="entry name" value="Pyr_redox_2"/>
    <property type="match status" value="2"/>
</dbReference>
<dbReference type="PRINTS" id="PR00368">
    <property type="entry name" value="FADPNR"/>
</dbReference>
<dbReference type="Proteomes" id="UP001565368">
    <property type="component" value="Unassembled WGS sequence"/>
</dbReference>
<feature type="domain" description="FAD/NAD(P)-binding" evidence="5">
    <location>
        <begin position="206"/>
        <end position="330"/>
    </location>
</feature>
<evidence type="ECO:0000259" key="5">
    <source>
        <dbReference type="Pfam" id="PF07992"/>
    </source>
</evidence>
<evidence type="ECO:0000256" key="3">
    <source>
        <dbReference type="ARBA" id="ARBA00022827"/>
    </source>
</evidence>
<keyword evidence="3" id="KW-0274">FAD</keyword>
<feature type="domain" description="FAD/NAD(P)-binding" evidence="5">
    <location>
        <begin position="7"/>
        <end position="190"/>
    </location>
</feature>
<dbReference type="PANTHER" id="PTHR43735:SF3">
    <property type="entry name" value="FERROPTOSIS SUPPRESSOR PROTEIN 1"/>
    <property type="match status" value="1"/>
</dbReference>
<evidence type="ECO:0000256" key="4">
    <source>
        <dbReference type="ARBA" id="ARBA00023002"/>
    </source>
</evidence>
<dbReference type="RefSeq" id="XP_069206635.1">
    <property type="nucleotide sequence ID" value="XM_069356794.1"/>
</dbReference>
<dbReference type="EMBL" id="JBBXJM010000006">
    <property type="protein sequence ID" value="KAL1406691.1"/>
    <property type="molecule type" value="Genomic_DNA"/>
</dbReference>
<comment type="similarity">
    <text evidence="1">Belongs to the FAD-dependent oxidoreductase family.</text>
</comment>